<reference evidence="2" key="1">
    <citation type="journal article" date="2019" name="Int. J. Syst. Evol. Microbiol.">
        <title>The Global Catalogue of Microorganisms (GCM) 10K type strain sequencing project: providing services to taxonomists for standard genome sequencing and annotation.</title>
        <authorList>
            <consortium name="The Broad Institute Genomics Platform"/>
            <consortium name="The Broad Institute Genome Sequencing Center for Infectious Disease"/>
            <person name="Wu L."/>
            <person name="Ma J."/>
        </authorList>
    </citation>
    <scope>NUCLEOTIDE SEQUENCE [LARGE SCALE GENOMIC DNA]</scope>
    <source>
        <strain evidence="2">KCTC 32514</strain>
    </source>
</reference>
<dbReference type="EMBL" id="JBHUOS010000004">
    <property type="protein sequence ID" value="MFD2915419.1"/>
    <property type="molecule type" value="Genomic_DNA"/>
</dbReference>
<dbReference type="Proteomes" id="UP001597548">
    <property type="component" value="Unassembled WGS sequence"/>
</dbReference>
<protein>
    <recommendedName>
        <fullName evidence="3">Lipoprotein</fullName>
    </recommendedName>
</protein>
<accession>A0ABW5ZQY5</accession>
<organism evidence="1 2">
    <name type="scientific">Psychroserpens luteus</name>
    <dbReference type="NCBI Taxonomy" id="1434066"/>
    <lineage>
        <taxon>Bacteria</taxon>
        <taxon>Pseudomonadati</taxon>
        <taxon>Bacteroidota</taxon>
        <taxon>Flavobacteriia</taxon>
        <taxon>Flavobacteriales</taxon>
        <taxon>Flavobacteriaceae</taxon>
        <taxon>Psychroserpens</taxon>
    </lineage>
</organism>
<gene>
    <name evidence="1" type="ORF">ACFS29_07185</name>
</gene>
<sequence>MKLNNKHIIGILFLISILTSCKSETKNELTEKTFPVVIEEYSKSKFHHSDTTTLTIRKNDSINFHLFGLESDGEYEIIMDLPFEFNLNDSSQILIDKIPVKLISEKQYSDKNNRLTVKKYYYDIENQADEEGKFFVMEDRIIAFSSDAWNLQKFYKYENSKITELLKKDTTDFFYRFKNDRIIE</sequence>
<evidence type="ECO:0008006" key="3">
    <source>
        <dbReference type="Google" id="ProtNLM"/>
    </source>
</evidence>
<dbReference type="PROSITE" id="PS51257">
    <property type="entry name" value="PROKAR_LIPOPROTEIN"/>
    <property type="match status" value="1"/>
</dbReference>
<keyword evidence="2" id="KW-1185">Reference proteome</keyword>
<evidence type="ECO:0000313" key="1">
    <source>
        <dbReference type="EMBL" id="MFD2915419.1"/>
    </source>
</evidence>
<proteinExistence type="predicted"/>
<evidence type="ECO:0000313" key="2">
    <source>
        <dbReference type="Proteomes" id="UP001597548"/>
    </source>
</evidence>
<comment type="caution">
    <text evidence="1">The sequence shown here is derived from an EMBL/GenBank/DDBJ whole genome shotgun (WGS) entry which is preliminary data.</text>
</comment>
<dbReference type="RefSeq" id="WP_194510014.1">
    <property type="nucleotide sequence ID" value="NZ_JADILU010000016.1"/>
</dbReference>
<name>A0ABW5ZQY5_9FLAO</name>